<evidence type="ECO:0000313" key="2">
    <source>
        <dbReference type="Proteomes" id="UP001163603"/>
    </source>
</evidence>
<accession>A0ACC0Y6K8</accession>
<dbReference type="Proteomes" id="UP001163603">
    <property type="component" value="Chromosome 8"/>
</dbReference>
<proteinExistence type="predicted"/>
<sequence length="144" mass="15088">MTMHQQLYKWLFVFLSAAAFFRLSHGAVTGVGTASRYGPPYLPTACAGNDQSQFPSNGLFAAAGDGLWDNGAACGTHYRVRCISSSGTHACVPGGKVVTVKIVDNARTSVSRPTAPSTIALSATAFTAIAKSSAKSLNIEFERV</sequence>
<comment type="caution">
    <text evidence="1">The sequence shown here is derived from an EMBL/GenBank/DDBJ whole genome shotgun (WGS) entry which is preliminary data.</text>
</comment>
<organism evidence="1 2">
    <name type="scientific">Pistacia integerrima</name>
    <dbReference type="NCBI Taxonomy" id="434235"/>
    <lineage>
        <taxon>Eukaryota</taxon>
        <taxon>Viridiplantae</taxon>
        <taxon>Streptophyta</taxon>
        <taxon>Embryophyta</taxon>
        <taxon>Tracheophyta</taxon>
        <taxon>Spermatophyta</taxon>
        <taxon>Magnoliopsida</taxon>
        <taxon>eudicotyledons</taxon>
        <taxon>Gunneridae</taxon>
        <taxon>Pentapetalae</taxon>
        <taxon>rosids</taxon>
        <taxon>malvids</taxon>
        <taxon>Sapindales</taxon>
        <taxon>Anacardiaceae</taxon>
        <taxon>Pistacia</taxon>
    </lineage>
</organism>
<protein>
    <submittedName>
        <fullName evidence="1">Uncharacterized protein</fullName>
    </submittedName>
</protein>
<name>A0ACC0Y6K8_9ROSI</name>
<keyword evidence="2" id="KW-1185">Reference proteome</keyword>
<evidence type="ECO:0000313" key="1">
    <source>
        <dbReference type="EMBL" id="KAJ0030622.1"/>
    </source>
</evidence>
<dbReference type="EMBL" id="CM047743">
    <property type="protein sequence ID" value="KAJ0030622.1"/>
    <property type="molecule type" value="Genomic_DNA"/>
</dbReference>
<reference evidence="2" key="1">
    <citation type="journal article" date="2023" name="G3 (Bethesda)">
        <title>Genome assembly and association tests identify interacting loci associated with vigor, precocity, and sex in interspecific pistachio rootstocks.</title>
        <authorList>
            <person name="Palmer W."/>
            <person name="Jacygrad E."/>
            <person name="Sagayaradj S."/>
            <person name="Cavanaugh K."/>
            <person name="Han R."/>
            <person name="Bertier L."/>
            <person name="Beede B."/>
            <person name="Kafkas S."/>
            <person name="Golino D."/>
            <person name="Preece J."/>
            <person name="Michelmore R."/>
        </authorList>
    </citation>
    <scope>NUCLEOTIDE SEQUENCE [LARGE SCALE GENOMIC DNA]</scope>
</reference>
<gene>
    <name evidence="1" type="ORF">Pint_12706</name>
</gene>